<feature type="transmembrane region" description="Helical" evidence="2">
    <location>
        <begin position="32"/>
        <end position="52"/>
    </location>
</feature>
<evidence type="ECO:0000313" key="4">
    <source>
        <dbReference type="Proteomes" id="UP000011519"/>
    </source>
</evidence>
<evidence type="ECO:0000313" key="3">
    <source>
        <dbReference type="EMBL" id="ELY88227.1"/>
    </source>
</evidence>
<proteinExistence type="predicted"/>
<dbReference type="EMBL" id="AOIM01000039">
    <property type="protein sequence ID" value="ELY88227.1"/>
    <property type="molecule type" value="Genomic_DNA"/>
</dbReference>
<dbReference type="RefSeq" id="WP_006654340.1">
    <property type="nucleotide sequence ID" value="NZ_AOIM01000039.1"/>
</dbReference>
<gene>
    <name evidence="3" type="ORF">C483_15981</name>
</gene>
<dbReference type="PATRIC" id="fig|1227493.4.peg.3210"/>
<feature type="region of interest" description="Disordered" evidence="1">
    <location>
        <begin position="106"/>
        <end position="135"/>
    </location>
</feature>
<dbReference type="AlphaFoldDB" id="L9ZRN6"/>
<organism evidence="3 4">
    <name type="scientific">Natrialba hulunbeirensis JCM 10989</name>
    <dbReference type="NCBI Taxonomy" id="1227493"/>
    <lineage>
        <taxon>Archaea</taxon>
        <taxon>Methanobacteriati</taxon>
        <taxon>Methanobacteriota</taxon>
        <taxon>Stenosarchaea group</taxon>
        <taxon>Halobacteria</taxon>
        <taxon>Halobacteriales</taxon>
        <taxon>Natrialbaceae</taxon>
        <taxon>Natrialba</taxon>
    </lineage>
</organism>
<feature type="compositionally biased region" description="Acidic residues" evidence="1">
    <location>
        <begin position="111"/>
        <end position="124"/>
    </location>
</feature>
<keyword evidence="4" id="KW-1185">Reference proteome</keyword>
<evidence type="ECO:0008006" key="5">
    <source>
        <dbReference type="Google" id="ProtNLM"/>
    </source>
</evidence>
<name>L9ZRN6_9EURY</name>
<evidence type="ECO:0000256" key="2">
    <source>
        <dbReference type="SAM" id="Phobius"/>
    </source>
</evidence>
<reference evidence="3 4" key="1">
    <citation type="journal article" date="2014" name="PLoS Genet.">
        <title>Phylogenetically driven sequencing of extremely halophilic archaea reveals strategies for static and dynamic osmo-response.</title>
        <authorList>
            <person name="Becker E.A."/>
            <person name="Seitzer P.M."/>
            <person name="Tritt A."/>
            <person name="Larsen D."/>
            <person name="Krusor M."/>
            <person name="Yao A.I."/>
            <person name="Wu D."/>
            <person name="Madern D."/>
            <person name="Eisen J.A."/>
            <person name="Darling A.E."/>
            <person name="Facciotti M.T."/>
        </authorList>
    </citation>
    <scope>NUCLEOTIDE SEQUENCE [LARGE SCALE GENOMIC DNA]</scope>
    <source>
        <strain evidence="3 4">JCM 10989</strain>
    </source>
</reference>
<protein>
    <recommendedName>
        <fullName evidence="5">SHOCT domain-containing protein</fullName>
    </recommendedName>
</protein>
<comment type="caution">
    <text evidence="3">The sequence shown here is derived from an EMBL/GenBank/DDBJ whole genome shotgun (WGS) entry which is preliminary data.</text>
</comment>
<dbReference type="OrthoDB" id="386942at2157"/>
<dbReference type="STRING" id="1227493.C483_15981"/>
<sequence>MDNGTAAALFALVLGFPLVVVAALTAGVPGSLAVFGLLGTLALAFVVAGQFADDNTQPATTAANAATLDSTASAAATSTEPELESLREQYARGDLTERELDRELEHVFDSESAETDTVDSESVEADNSARELERN</sequence>
<keyword evidence="2" id="KW-1133">Transmembrane helix</keyword>
<evidence type="ECO:0000256" key="1">
    <source>
        <dbReference type="SAM" id="MobiDB-lite"/>
    </source>
</evidence>
<keyword evidence="2" id="KW-0472">Membrane</keyword>
<dbReference type="Proteomes" id="UP000011519">
    <property type="component" value="Unassembled WGS sequence"/>
</dbReference>
<keyword evidence="2" id="KW-0812">Transmembrane</keyword>
<accession>L9ZRN6</accession>